<dbReference type="PANTHER" id="PTHR22900">
    <property type="entry name" value="PROTEIN CBG14245-RELATED"/>
    <property type="match status" value="1"/>
</dbReference>
<evidence type="ECO:0008006" key="4">
    <source>
        <dbReference type="Google" id="ProtNLM"/>
    </source>
</evidence>
<dbReference type="PANTHER" id="PTHR22900:SF5">
    <property type="entry name" value="PROTEIN CBG14245"/>
    <property type="match status" value="1"/>
</dbReference>
<evidence type="ECO:0000313" key="2">
    <source>
        <dbReference type="EMBL" id="RCN42368.1"/>
    </source>
</evidence>
<proteinExistence type="predicted"/>
<dbReference type="GO" id="GO:0050650">
    <property type="term" value="P:chondroitin sulfate proteoglycan biosynthetic process"/>
    <property type="evidence" value="ECO:0007669"/>
    <property type="project" value="InterPro"/>
</dbReference>
<name>A0A368GFC5_ANCCA</name>
<protein>
    <recommendedName>
        <fullName evidence="4">Sulfotransferase domain-containing protein</fullName>
    </recommendedName>
</protein>
<reference evidence="2 3" key="1">
    <citation type="submission" date="2014-10" db="EMBL/GenBank/DDBJ databases">
        <title>Draft genome of the hookworm Ancylostoma caninum.</title>
        <authorList>
            <person name="Mitreva M."/>
        </authorList>
    </citation>
    <scope>NUCLEOTIDE SEQUENCE [LARGE SCALE GENOMIC DNA]</scope>
    <source>
        <strain evidence="2 3">Baltimore</strain>
    </source>
</reference>
<evidence type="ECO:0000256" key="1">
    <source>
        <dbReference type="SAM" id="Phobius"/>
    </source>
</evidence>
<sequence>MFWQSLPSKPPLFLILLFIIIFATYIWQQISSNFDLRAEVQMKDAAKYPELKPHYEELEKMAQQNPVVNISGIVPPFHRLEEIILVTPKYRLATCQIEKIMSTVRDGIFCYLTNTTEFLAHNRTISTEYWTTRFCDNQFVYHDLDKAMEDYNNNLTLFSVIRHPIDRFLSGYVDKCINEQEYYKGEKRCFGCKQDMKCFVEKLHRNLFEYYTNTTKNSSVTYYYVRHFAPQTWYCNFKEHKNDYIFVDYHTGPKGIQMTAKEFDRIFEEVQVPADMRALIQSEMLSDQENQLRTNYGYLFPTPQDKDSLTLNTTKNSSITYYYVRHFAPQTWYCNFKDHKNDYILVDYHTGPKGIEMTAKEFDKIFEQVQVPADMRAVIQSEMLKGTTKHSTVHSETRRKVQQQLLSDDYLMRFLMLLYYHDFVEFGFR</sequence>
<dbReference type="EMBL" id="JOJR01000197">
    <property type="protein sequence ID" value="RCN42368.1"/>
    <property type="molecule type" value="Genomic_DNA"/>
</dbReference>
<dbReference type="GO" id="GO:1902884">
    <property type="term" value="P:positive regulation of response to oxidative stress"/>
    <property type="evidence" value="ECO:0007669"/>
    <property type="project" value="InterPro"/>
</dbReference>
<feature type="transmembrane region" description="Helical" evidence="1">
    <location>
        <begin position="12"/>
        <end position="28"/>
    </location>
</feature>
<accession>A0A368GFC5</accession>
<gene>
    <name evidence="2" type="ORF">ANCCAN_11665</name>
</gene>
<keyword evidence="1" id="KW-0472">Membrane</keyword>
<dbReference type="STRING" id="29170.A0A368GFC5"/>
<dbReference type="AlphaFoldDB" id="A0A368GFC5"/>
<dbReference type="GO" id="GO:0047756">
    <property type="term" value="F:chondroitin 4-sulfotransferase activity"/>
    <property type="evidence" value="ECO:0007669"/>
    <property type="project" value="InterPro"/>
</dbReference>
<keyword evidence="1" id="KW-0812">Transmembrane</keyword>
<organism evidence="2 3">
    <name type="scientific">Ancylostoma caninum</name>
    <name type="common">Dog hookworm</name>
    <dbReference type="NCBI Taxonomy" id="29170"/>
    <lineage>
        <taxon>Eukaryota</taxon>
        <taxon>Metazoa</taxon>
        <taxon>Ecdysozoa</taxon>
        <taxon>Nematoda</taxon>
        <taxon>Chromadorea</taxon>
        <taxon>Rhabditida</taxon>
        <taxon>Rhabditina</taxon>
        <taxon>Rhabditomorpha</taxon>
        <taxon>Strongyloidea</taxon>
        <taxon>Ancylostomatidae</taxon>
        <taxon>Ancylostomatinae</taxon>
        <taxon>Ancylostoma</taxon>
    </lineage>
</organism>
<dbReference type="Proteomes" id="UP000252519">
    <property type="component" value="Unassembled WGS sequence"/>
</dbReference>
<dbReference type="Pfam" id="PF03567">
    <property type="entry name" value="Sulfotransfer_2"/>
    <property type="match status" value="2"/>
</dbReference>
<keyword evidence="1" id="KW-1133">Transmembrane helix</keyword>
<dbReference type="InterPro" id="IPR007669">
    <property type="entry name" value="Chst-1-like"/>
</dbReference>
<dbReference type="InterPro" id="IPR005331">
    <property type="entry name" value="Sulfotransferase"/>
</dbReference>
<dbReference type="OrthoDB" id="408912at2759"/>
<dbReference type="GO" id="GO:0016020">
    <property type="term" value="C:membrane"/>
    <property type="evidence" value="ECO:0007669"/>
    <property type="project" value="InterPro"/>
</dbReference>
<comment type="caution">
    <text evidence="2">The sequence shown here is derived from an EMBL/GenBank/DDBJ whole genome shotgun (WGS) entry which is preliminary data.</text>
</comment>
<keyword evidence="3" id="KW-1185">Reference proteome</keyword>
<evidence type="ECO:0000313" key="3">
    <source>
        <dbReference type="Proteomes" id="UP000252519"/>
    </source>
</evidence>